<reference evidence="3 4" key="1">
    <citation type="journal article" date="2018" name="Gigascience">
        <title>Genomes of trombidid mites reveal novel predicted allergens and laterally-transferred genes associated with secondary metabolism.</title>
        <authorList>
            <person name="Dong X."/>
            <person name="Chaisiri K."/>
            <person name="Xia D."/>
            <person name="Armstrong S.D."/>
            <person name="Fang Y."/>
            <person name="Donnelly M.J."/>
            <person name="Kadowaki T."/>
            <person name="McGarry J.W."/>
            <person name="Darby A.C."/>
            <person name="Makepeace B.L."/>
        </authorList>
    </citation>
    <scope>NUCLEOTIDE SEQUENCE [LARGE SCALE GENOMIC DNA]</scope>
    <source>
        <strain evidence="3">UoL-WK</strain>
    </source>
</reference>
<dbReference type="PRINTS" id="PR00081">
    <property type="entry name" value="GDHRDH"/>
</dbReference>
<dbReference type="EMBL" id="NCKU01006174">
    <property type="protein sequence ID" value="RWS03770.1"/>
    <property type="molecule type" value="Genomic_DNA"/>
</dbReference>
<dbReference type="OrthoDB" id="6502793at2759"/>
<organism evidence="3 4">
    <name type="scientific">Dinothrombium tinctorium</name>
    <dbReference type="NCBI Taxonomy" id="1965070"/>
    <lineage>
        <taxon>Eukaryota</taxon>
        <taxon>Metazoa</taxon>
        <taxon>Ecdysozoa</taxon>
        <taxon>Arthropoda</taxon>
        <taxon>Chelicerata</taxon>
        <taxon>Arachnida</taxon>
        <taxon>Acari</taxon>
        <taxon>Acariformes</taxon>
        <taxon>Trombidiformes</taxon>
        <taxon>Prostigmata</taxon>
        <taxon>Anystina</taxon>
        <taxon>Parasitengona</taxon>
        <taxon>Trombidioidea</taxon>
        <taxon>Trombidiidae</taxon>
        <taxon>Dinothrombium</taxon>
    </lineage>
</organism>
<evidence type="ECO:0000313" key="4">
    <source>
        <dbReference type="Proteomes" id="UP000285301"/>
    </source>
</evidence>
<gene>
    <name evidence="3" type="ORF">B4U79_16452</name>
    <name evidence="2" type="ORF">B4U79_16482</name>
    <name evidence="1" type="ORF">B4U79_16592</name>
</gene>
<dbReference type="Pfam" id="PF13561">
    <property type="entry name" value="adh_short_C2"/>
    <property type="match status" value="1"/>
</dbReference>
<dbReference type="EMBL" id="NCKU01007375">
    <property type="protein sequence ID" value="RWS02684.1"/>
    <property type="molecule type" value="Genomic_DNA"/>
</dbReference>
<name>A0A3S3NJT4_9ACAR</name>
<evidence type="ECO:0000313" key="3">
    <source>
        <dbReference type="EMBL" id="RWS04105.1"/>
    </source>
</evidence>
<dbReference type="AlphaFoldDB" id="A0A3S3NJT4"/>
<dbReference type="InterPro" id="IPR036291">
    <property type="entry name" value="NAD(P)-bd_dom_sf"/>
</dbReference>
<dbReference type="PRINTS" id="PR00080">
    <property type="entry name" value="SDRFAMILY"/>
</dbReference>
<accession>A0A3S3NJT4</accession>
<dbReference type="Proteomes" id="UP000285301">
    <property type="component" value="Unassembled WGS sequence"/>
</dbReference>
<sequence>MKDENIKQLVEQTLEKHSKIDILVNNAAMDMATISCSFMDAGFLNKYDNALRLELDVPIKICRLTMPYLIESKGSIINVSSVAAKRPVNEGMLHSVCKAAIEAMTKCLALEFGPKGVRVNTVNPGFVRTPQTEPYLEDPHSLKQAKSYSVFHQVGEAEEIAFAVAFLASNASNFVTGTNLLVDGGFLLK</sequence>
<keyword evidence="4" id="KW-1185">Reference proteome</keyword>
<dbReference type="Gene3D" id="3.40.50.720">
    <property type="entry name" value="NAD(P)-binding Rossmann-like Domain"/>
    <property type="match status" value="1"/>
</dbReference>
<dbReference type="PANTHER" id="PTHR43975:SF2">
    <property type="entry name" value="EG:BACR7A4.14 PROTEIN-RELATED"/>
    <property type="match status" value="1"/>
</dbReference>
<comment type="caution">
    <text evidence="3">The sequence shown here is derived from an EMBL/GenBank/DDBJ whole genome shotgun (WGS) entry which is preliminary data.</text>
</comment>
<dbReference type="SUPFAM" id="SSF51735">
    <property type="entry name" value="NAD(P)-binding Rossmann-fold domains"/>
    <property type="match status" value="1"/>
</dbReference>
<dbReference type="EMBL" id="NCKU01005849">
    <property type="protein sequence ID" value="RWS04105.1"/>
    <property type="molecule type" value="Genomic_DNA"/>
</dbReference>
<dbReference type="PANTHER" id="PTHR43975">
    <property type="entry name" value="ZGC:101858"/>
    <property type="match status" value="1"/>
</dbReference>
<dbReference type="STRING" id="1965070.A0A3S3NJT4"/>
<dbReference type="InterPro" id="IPR002347">
    <property type="entry name" value="SDR_fam"/>
</dbReference>
<reference evidence="3" key="2">
    <citation type="submission" date="2018-11" db="EMBL/GenBank/DDBJ databases">
        <title>Trombidioid mite genomics.</title>
        <authorList>
            <person name="Dong X."/>
        </authorList>
    </citation>
    <scope>NUCLEOTIDE SEQUENCE</scope>
    <source>
        <strain evidence="3">UoL-WK</strain>
    </source>
</reference>
<evidence type="ECO:0000313" key="1">
    <source>
        <dbReference type="EMBL" id="RWS02684.1"/>
    </source>
</evidence>
<proteinExistence type="predicted"/>
<protein>
    <submittedName>
        <fullName evidence="3">Tropinone reductase-like protein</fullName>
    </submittedName>
</protein>
<evidence type="ECO:0000313" key="2">
    <source>
        <dbReference type="EMBL" id="RWS03770.1"/>
    </source>
</evidence>